<feature type="transmembrane region" description="Helical" evidence="5">
    <location>
        <begin position="386"/>
        <end position="408"/>
    </location>
</feature>
<protein>
    <recommendedName>
        <fullName evidence="10">Abscisic acid G-protein coupled receptor-like domain-containing protein</fullName>
    </recommendedName>
</protein>
<dbReference type="InterPro" id="IPR022535">
    <property type="entry name" value="Golgi_pH-regulator_cons_dom"/>
</dbReference>
<feature type="transmembrane region" description="Helical" evidence="5">
    <location>
        <begin position="62"/>
        <end position="90"/>
    </location>
</feature>
<keyword evidence="4 5" id="KW-0472">Membrane</keyword>
<dbReference type="Pfam" id="PF12537">
    <property type="entry name" value="GPHR_N"/>
    <property type="match status" value="1"/>
</dbReference>
<evidence type="ECO:0000256" key="3">
    <source>
        <dbReference type="ARBA" id="ARBA00022989"/>
    </source>
</evidence>
<evidence type="ECO:0000313" key="8">
    <source>
        <dbReference type="EMBL" id="KIK17579.1"/>
    </source>
</evidence>
<name>A0A0C9YU58_9AGAM</name>
<dbReference type="HOGENOM" id="CLU_029388_1_0_1"/>
<dbReference type="PANTHER" id="PTHR15948">
    <property type="entry name" value="G-PROTEIN COUPLED RECEPTOR 89-RELATED"/>
    <property type="match status" value="1"/>
</dbReference>
<evidence type="ECO:0000259" key="6">
    <source>
        <dbReference type="Pfam" id="PF12430"/>
    </source>
</evidence>
<keyword evidence="9" id="KW-1185">Reference proteome</keyword>
<feature type="transmembrane region" description="Helical" evidence="5">
    <location>
        <begin position="156"/>
        <end position="173"/>
    </location>
</feature>
<dbReference type="AlphaFoldDB" id="A0A0C9YU58"/>
<reference evidence="9" key="2">
    <citation type="submission" date="2015-01" db="EMBL/GenBank/DDBJ databases">
        <title>Evolutionary Origins and Diversification of the Mycorrhizal Mutualists.</title>
        <authorList>
            <consortium name="DOE Joint Genome Institute"/>
            <consortium name="Mycorrhizal Genomics Consortium"/>
            <person name="Kohler A."/>
            <person name="Kuo A."/>
            <person name="Nagy L.G."/>
            <person name="Floudas D."/>
            <person name="Copeland A."/>
            <person name="Barry K.W."/>
            <person name="Cichocki N."/>
            <person name="Veneault-Fourrey C."/>
            <person name="LaButti K."/>
            <person name="Lindquist E.A."/>
            <person name="Lipzen A."/>
            <person name="Lundell T."/>
            <person name="Morin E."/>
            <person name="Murat C."/>
            <person name="Riley R."/>
            <person name="Ohm R."/>
            <person name="Sun H."/>
            <person name="Tunlid A."/>
            <person name="Henrissat B."/>
            <person name="Grigoriev I.V."/>
            <person name="Hibbett D.S."/>
            <person name="Martin F."/>
        </authorList>
    </citation>
    <scope>NUCLEOTIDE SEQUENCE [LARGE SCALE GENOMIC DNA]</scope>
    <source>
        <strain evidence="9">441</strain>
    </source>
</reference>
<sequence length="507" mass="55530">MLTVELLVVFSLSIGLFIVCRVFLQKRLYSGLQLLTPQLEEACSGLPQSATTPKSSYSWHSILAQSCFSVCYVECCILFAMLMCQGFGILSPQARLYSWKSALLLLLSTIIVLVPASFCMVLTYRAGTSNCSEDQRLNRSHPVCSSETPSLFNVRAVTFLLPVAAFVFVLSFIPLPPDLTSHNPLMTTTARLVVLGTTILGLLSGLGSVNGAWSAFARKTSIASLFSVASAEVALERVKSDLRERTRDLDEYCPPKSQANETWTSRLTFKRDTHRDSLQQEIVGLRALESQMASRIATLKRNRETAEFSESFRGKWLSRIWAVYCVCRVCSSAINLLSPPSSTTGSSSYGDVIAHVLAYLLSLLPLDGARRVSGIDVPSLSRQISLALVGVIILSSIRVVLMGVMRVFRITSRSMSASLMLLFLAQLMGIYLLSTVVQLRTMFPPSITPDASSSVLPDAAETNLLSTLPEYTLFGGLFDWTFLTGAAGCALVRWAGGFFGENEMDLY</sequence>
<evidence type="ECO:0000256" key="5">
    <source>
        <dbReference type="SAM" id="Phobius"/>
    </source>
</evidence>
<dbReference type="InterPro" id="IPR025969">
    <property type="entry name" value="ABA_GPCR_dom"/>
</dbReference>
<evidence type="ECO:0000313" key="9">
    <source>
        <dbReference type="Proteomes" id="UP000054018"/>
    </source>
</evidence>
<evidence type="ECO:0000256" key="4">
    <source>
        <dbReference type="ARBA" id="ARBA00023136"/>
    </source>
</evidence>
<feature type="transmembrane region" description="Helical" evidence="5">
    <location>
        <begin position="193"/>
        <end position="216"/>
    </location>
</feature>
<dbReference type="InterPro" id="IPR015672">
    <property type="entry name" value="GPHR/GTG"/>
</dbReference>
<dbReference type="PANTHER" id="PTHR15948:SF0">
    <property type="entry name" value="GOLGI PH REGULATOR A-RELATED"/>
    <property type="match status" value="1"/>
</dbReference>
<feature type="transmembrane region" description="Helical" evidence="5">
    <location>
        <begin position="102"/>
        <end position="124"/>
    </location>
</feature>
<evidence type="ECO:0000259" key="7">
    <source>
        <dbReference type="Pfam" id="PF12537"/>
    </source>
</evidence>
<reference evidence="8 9" key="1">
    <citation type="submission" date="2014-04" db="EMBL/GenBank/DDBJ databases">
        <authorList>
            <consortium name="DOE Joint Genome Institute"/>
            <person name="Kuo A."/>
            <person name="Kohler A."/>
            <person name="Costa M.D."/>
            <person name="Nagy L.G."/>
            <person name="Floudas D."/>
            <person name="Copeland A."/>
            <person name="Barry K.W."/>
            <person name="Cichocki N."/>
            <person name="Veneault-Fourrey C."/>
            <person name="LaButti K."/>
            <person name="Lindquist E.A."/>
            <person name="Lipzen A."/>
            <person name="Lundell T."/>
            <person name="Morin E."/>
            <person name="Murat C."/>
            <person name="Sun H."/>
            <person name="Tunlid A."/>
            <person name="Henrissat B."/>
            <person name="Grigoriev I.V."/>
            <person name="Hibbett D.S."/>
            <person name="Martin F."/>
            <person name="Nordberg H.P."/>
            <person name="Cantor M.N."/>
            <person name="Hua S.X."/>
        </authorList>
    </citation>
    <scope>NUCLEOTIDE SEQUENCE [LARGE SCALE GENOMIC DNA]</scope>
    <source>
        <strain evidence="8 9">441</strain>
    </source>
</reference>
<organism evidence="8 9">
    <name type="scientific">Pisolithus microcarpus 441</name>
    <dbReference type="NCBI Taxonomy" id="765257"/>
    <lineage>
        <taxon>Eukaryota</taxon>
        <taxon>Fungi</taxon>
        <taxon>Dikarya</taxon>
        <taxon>Basidiomycota</taxon>
        <taxon>Agaricomycotina</taxon>
        <taxon>Agaricomycetes</taxon>
        <taxon>Agaricomycetidae</taxon>
        <taxon>Boletales</taxon>
        <taxon>Sclerodermatineae</taxon>
        <taxon>Pisolithaceae</taxon>
        <taxon>Pisolithus</taxon>
    </lineage>
</organism>
<feature type="transmembrane region" description="Helical" evidence="5">
    <location>
        <begin position="414"/>
        <end position="433"/>
    </location>
</feature>
<keyword evidence="2 5" id="KW-0812">Transmembrane</keyword>
<evidence type="ECO:0008006" key="10">
    <source>
        <dbReference type="Google" id="ProtNLM"/>
    </source>
</evidence>
<gene>
    <name evidence="8" type="ORF">PISMIDRAFT_634258</name>
</gene>
<feature type="transmembrane region" description="Helical" evidence="5">
    <location>
        <begin position="6"/>
        <end position="24"/>
    </location>
</feature>
<evidence type="ECO:0000256" key="2">
    <source>
        <dbReference type="ARBA" id="ARBA00022692"/>
    </source>
</evidence>
<proteinExistence type="predicted"/>
<dbReference type="Pfam" id="PF12430">
    <property type="entry name" value="ABA_GPCR"/>
    <property type="match status" value="1"/>
</dbReference>
<evidence type="ECO:0000256" key="1">
    <source>
        <dbReference type="ARBA" id="ARBA00004141"/>
    </source>
</evidence>
<feature type="transmembrane region" description="Helical" evidence="5">
    <location>
        <begin position="349"/>
        <end position="366"/>
    </location>
</feature>
<dbReference type="OrthoDB" id="264392at2759"/>
<comment type="subcellular location">
    <subcellularLocation>
        <location evidence="1">Membrane</location>
        <topology evidence="1">Multi-pass membrane protein</topology>
    </subcellularLocation>
</comment>
<accession>A0A0C9YU58</accession>
<feature type="domain" description="Golgi pH regulator conserved" evidence="7">
    <location>
        <begin position="188"/>
        <end position="248"/>
    </location>
</feature>
<dbReference type="EMBL" id="KN833824">
    <property type="protein sequence ID" value="KIK17579.1"/>
    <property type="molecule type" value="Genomic_DNA"/>
</dbReference>
<dbReference type="Proteomes" id="UP000054018">
    <property type="component" value="Unassembled WGS sequence"/>
</dbReference>
<dbReference type="GO" id="GO:0016020">
    <property type="term" value="C:membrane"/>
    <property type="evidence" value="ECO:0007669"/>
    <property type="project" value="UniProtKB-SubCell"/>
</dbReference>
<feature type="domain" description="Abscisic acid G-protein coupled receptor-like" evidence="6">
    <location>
        <begin position="315"/>
        <end position="496"/>
    </location>
</feature>
<keyword evidence="3 5" id="KW-1133">Transmembrane helix</keyword>